<keyword evidence="2" id="KW-1133">Transmembrane helix</keyword>
<accession>A0A2J6SJG1</accession>
<dbReference type="EMBL" id="KZ613912">
    <property type="protein sequence ID" value="PMD50912.1"/>
    <property type="molecule type" value="Genomic_DNA"/>
</dbReference>
<feature type="region of interest" description="Disordered" evidence="1">
    <location>
        <begin position="276"/>
        <end position="324"/>
    </location>
</feature>
<evidence type="ECO:0000256" key="3">
    <source>
        <dbReference type="SAM" id="SignalP"/>
    </source>
</evidence>
<organism evidence="4 5">
    <name type="scientific">Hyaloscypha bicolor E</name>
    <dbReference type="NCBI Taxonomy" id="1095630"/>
    <lineage>
        <taxon>Eukaryota</taxon>
        <taxon>Fungi</taxon>
        <taxon>Dikarya</taxon>
        <taxon>Ascomycota</taxon>
        <taxon>Pezizomycotina</taxon>
        <taxon>Leotiomycetes</taxon>
        <taxon>Helotiales</taxon>
        <taxon>Hyaloscyphaceae</taxon>
        <taxon>Hyaloscypha</taxon>
        <taxon>Hyaloscypha bicolor</taxon>
    </lineage>
</organism>
<dbReference type="InParanoid" id="A0A2J6SJG1"/>
<evidence type="ECO:0000256" key="1">
    <source>
        <dbReference type="SAM" id="MobiDB-lite"/>
    </source>
</evidence>
<feature type="chain" id="PRO_5014423030" description="Mid2 domain-containing protein" evidence="3">
    <location>
        <begin position="27"/>
        <end position="324"/>
    </location>
</feature>
<evidence type="ECO:0000313" key="4">
    <source>
        <dbReference type="EMBL" id="PMD50912.1"/>
    </source>
</evidence>
<evidence type="ECO:0000256" key="2">
    <source>
        <dbReference type="SAM" id="Phobius"/>
    </source>
</evidence>
<keyword evidence="5" id="KW-1185">Reference proteome</keyword>
<protein>
    <recommendedName>
        <fullName evidence="6">Mid2 domain-containing protein</fullName>
    </recommendedName>
</protein>
<dbReference type="AlphaFoldDB" id="A0A2J6SJG1"/>
<evidence type="ECO:0008006" key="6">
    <source>
        <dbReference type="Google" id="ProtNLM"/>
    </source>
</evidence>
<feature type="transmembrane region" description="Helical" evidence="2">
    <location>
        <begin position="231"/>
        <end position="254"/>
    </location>
</feature>
<evidence type="ECO:0000313" key="5">
    <source>
        <dbReference type="Proteomes" id="UP000235371"/>
    </source>
</evidence>
<keyword evidence="2" id="KW-0472">Membrane</keyword>
<gene>
    <name evidence="4" type="ORF">K444DRAFT_636316</name>
</gene>
<sequence length="324" mass="34350">MSKMFSTYSLYSTWLIFLSVSQFANSQACYFPNGVNSGYKQCSSNGGACCYYFDDAHHDPCFSNGLCQSIFFGYIYRGACTDSKWGPSCPNVCTNGTTPSPSQALLYLPPPYTHQHPTDITQPVNDDQEILRFCSPLNAYCCQNSSSTADCCAAGVGFEWNNATWINYQFAPQQDQFSFNLANAYTTISTSISASTAGTSATAASVSGTASAVSSVKPTNTAMCSNSSTTAIGAGLGVGLGVPLLVALAGLLWLMARRRYEKPQTTVPVASRSIKPELHGYSSGPAPGHNGGYSEGPAAGLTGRSELPIETGYGRAELGQGERR</sequence>
<dbReference type="OrthoDB" id="5215637at2759"/>
<dbReference type="GeneID" id="36592061"/>
<reference evidence="4 5" key="1">
    <citation type="submission" date="2016-04" db="EMBL/GenBank/DDBJ databases">
        <title>A degradative enzymes factory behind the ericoid mycorrhizal symbiosis.</title>
        <authorList>
            <consortium name="DOE Joint Genome Institute"/>
            <person name="Martino E."/>
            <person name="Morin E."/>
            <person name="Grelet G."/>
            <person name="Kuo A."/>
            <person name="Kohler A."/>
            <person name="Daghino S."/>
            <person name="Barry K."/>
            <person name="Choi C."/>
            <person name="Cichocki N."/>
            <person name="Clum A."/>
            <person name="Copeland A."/>
            <person name="Hainaut M."/>
            <person name="Haridas S."/>
            <person name="Labutti K."/>
            <person name="Lindquist E."/>
            <person name="Lipzen A."/>
            <person name="Khouja H.-R."/>
            <person name="Murat C."/>
            <person name="Ohm R."/>
            <person name="Olson A."/>
            <person name="Spatafora J."/>
            <person name="Veneault-Fourrey C."/>
            <person name="Henrissat B."/>
            <person name="Grigoriev I."/>
            <person name="Martin F."/>
            <person name="Perotto S."/>
        </authorList>
    </citation>
    <scope>NUCLEOTIDE SEQUENCE [LARGE SCALE GENOMIC DNA]</scope>
    <source>
        <strain evidence="4 5">E</strain>
    </source>
</reference>
<dbReference type="Proteomes" id="UP000235371">
    <property type="component" value="Unassembled WGS sequence"/>
</dbReference>
<proteinExistence type="predicted"/>
<keyword evidence="3" id="KW-0732">Signal</keyword>
<keyword evidence="2" id="KW-0812">Transmembrane</keyword>
<dbReference type="RefSeq" id="XP_024727816.1">
    <property type="nucleotide sequence ID" value="XM_024883984.1"/>
</dbReference>
<name>A0A2J6SJG1_9HELO</name>
<feature type="signal peptide" evidence="3">
    <location>
        <begin position="1"/>
        <end position="26"/>
    </location>
</feature>